<feature type="transmembrane region" description="Helical" evidence="1">
    <location>
        <begin position="179"/>
        <end position="201"/>
    </location>
</feature>
<keyword evidence="1" id="KW-1133">Transmembrane helix</keyword>
<sequence>MHSLYANLLNETEKLWRQRRTKGFLLLALILPVATVLLSSLLKMRAGMLFGLEGSLPVAMLHLFTFAIIPLYMAAAAAHSFAGEVAARTMKLVLLRPVTRARAYASKVIAIAVFAALCLVVLWIASTVSAWAVGGPAGGMADSLKAYAASLVPMMAIGLVCVFMAQLFSSGTSALMTIVLIYAAAKALPLLLPQLSAWSVFSHTRWDVLWTGSGAPAGTLLNTFLLLLSYIIMAYAAGLMMFARKQL</sequence>
<dbReference type="AlphaFoldDB" id="A0A1R1F3Q2"/>
<dbReference type="Pfam" id="PF12730">
    <property type="entry name" value="ABC2_membrane_4"/>
    <property type="match status" value="1"/>
</dbReference>
<protein>
    <recommendedName>
        <fullName evidence="4">ABC transporter permease</fullName>
    </recommendedName>
</protein>
<gene>
    <name evidence="2" type="ORF">BK138_09595</name>
</gene>
<dbReference type="STRING" id="297318.BK138_09595"/>
<accession>A0A1R1F3Q2</accession>
<evidence type="ECO:0008006" key="4">
    <source>
        <dbReference type="Google" id="ProtNLM"/>
    </source>
</evidence>
<keyword evidence="3" id="KW-1185">Reference proteome</keyword>
<evidence type="ECO:0000313" key="3">
    <source>
        <dbReference type="Proteomes" id="UP000187172"/>
    </source>
</evidence>
<dbReference type="Proteomes" id="UP000187172">
    <property type="component" value="Unassembled WGS sequence"/>
</dbReference>
<feature type="transmembrane region" description="Helical" evidence="1">
    <location>
        <begin position="62"/>
        <end position="87"/>
    </location>
</feature>
<dbReference type="PANTHER" id="PTHR37305">
    <property type="entry name" value="INTEGRAL MEMBRANE PROTEIN-RELATED"/>
    <property type="match status" value="1"/>
</dbReference>
<feature type="transmembrane region" description="Helical" evidence="1">
    <location>
        <begin position="108"/>
        <end position="134"/>
    </location>
</feature>
<dbReference type="PANTHER" id="PTHR37305:SF1">
    <property type="entry name" value="MEMBRANE PROTEIN"/>
    <property type="match status" value="1"/>
</dbReference>
<feature type="transmembrane region" description="Helical" evidence="1">
    <location>
        <begin position="221"/>
        <end position="243"/>
    </location>
</feature>
<dbReference type="EMBL" id="MRTP01000001">
    <property type="protein sequence ID" value="OMF58734.1"/>
    <property type="molecule type" value="Genomic_DNA"/>
</dbReference>
<keyword evidence="1" id="KW-0812">Transmembrane</keyword>
<keyword evidence="1" id="KW-0472">Membrane</keyword>
<evidence type="ECO:0000256" key="1">
    <source>
        <dbReference type="SAM" id="Phobius"/>
    </source>
</evidence>
<feature type="transmembrane region" description="Helical" evidence="1">
    <location>
        <begin position="24"/>
        <end position="42"/>
    </location>
</feature>
<proteinExistence type="predicted"/>
<name>A0A1R1F3Q2_9BACL</name>
<organism evidence="2 3">
    <name type="scientific">Paenibacillus rhizosphaerae</name>
    <dbReference type="NCBI Taxonomy" id="297318"/>
    <lineage>
        <taxon>Bacteria</taxon>
        <taxon>Bacillati</taxon>
        <taxon>Bacillota</taxon>
        <taxon>Bacilli</taxon>
        <taxon>Bacillales</taxon>
        <taxon>Paenibacillaceae</taxon>
        <taxon>Paenibacillus</taxon>
    </lineage>
</organism>
<reference evidence="2 3" key="1">
    <citation type="submission" date="2016-11" db="EMBL/GenBank/DDBJ databases">
        <title>Paenibacillus species isolates.</title>
        <authorList>
            <person name="Beno S.M."/>
        </authorList>
    </citation>
    <scope>NUCLEOTIDE SEQUENCE [LARGE SCALE GENOMIC DNA]</scope>
    <source>
        <strain evidence="2 3">FSL R5-0378</strain>
    </source>
</reference>
<dbReference type="RefSeq" id="WP_076168765.1">
    <property type="nucleotide sequence ID" value="NZ_MRTP01000001.1"/>
</dbReference>
<feature type="transmembrane region" description="Helical" evidence="1">
    <location>
        <begin position="146"/>
        <end position="167"/>
    </location>
</feature>
<evidence type="ECO:0000313" key="2">
    <source>
        <dbReference type="EMBL" id="OMF58734.1"/>
    </source>
</evidence>
<comment type="caution">
    <text evidence="2">The sequence shown here is derived from an EMBL/GenBank/DDBJ whole genome shotgun (WGS) entry which is preliminary data.</text>
</comment>